<organism evidence="2">
    <name type="scientific">Cladocopium goreaui</name>
    <dbReference type="NCBI Taxonomy" id="2562237"/>
    <lineage>
        <taxon>Eukaryota</taxon>
        <taxon>Sar</taxon>
        <taxon>Alveolata</taxon>
        <taxon>Dinophyceae</taxon>
        <taxon>Suessiales</taxon>
        <taxon>Symbiodiniaceae</taxon>
        <taxon>Cladocopium</taxon>
    </lineage>
</organism>
<reference evidence="3" key="2">
    <citation type="submission" date="2024-04" db="EMBL/GenBank/DDBJ databases">
        <authorList>
            <person name="Chen Y."/>
            <person name="Shah S."/>
            <person name="Dougan E. K."/>
            <person name="Thang M."/>
            <person name="Chan C."/>
        </authorList>
    </citation>
    <scope>NUCLEOTIDE SEQUENCE [LARGE SCALE GENOMIC DNA]</scope>
</reference>
<dbReference type="Proteomes" id="UP001152797">
    <property type="component" value="Unassembled WGS sequence"/>
</dbReference>
<feature type="transmembrane region" description="Helical" evidence="1">
    <location>
        <begin position="232"/>
        <end position="253"/>
    </location>
</feature>
<keyword evidence="1" id="KW-0472">Membrane</keyword>
<keyword evidence="1" id="KW-0812">Transmembrane</keyword>
<accession>A0A9P1BN98</accession>
<dbReference type="EMBL" id="CAMXCT030000271">
    <property type="protein sequence ID" value="CAL4763749.1"/>
    <property type="molecule type" value="Genomic_DNA"/>
</dbReference>
<evidence type="ECO:0000313" key="4">
    <source>
        <dbReference type="Proteomes" id="UP001152797"/>
    </source>
</evidence>
<evidence type="ECO:0000256" key="1">
    <source>
        <dbReference type="SAM" id="Phobius"/>
    </source>
</evidence>
<comment type="caution">
    <text evidence="2">The sequence shown here is derived from an EMBL/GenBank/DDBJ whole genome shotgun (WGS) entry which is preliminary data.</text>
</comment>
<gene>
    <name evidence="2" type="ORF">C1SCF055_LOCUS4657</name>
</gene>
<dbReference type="EMBL" id="CAMXCT020000271">
    <property type="protein sequence ID" value="CAL1129812.1"/>
    <property type="molecule type" value="Genomic_DNA"/>
</dbReference>
<keyword evidence="4" id="KW-1185">Reference proteome</keyword>
<reference evidence="2" key="1">
    <citation type="submission" date="2022-10" db="EMBL/GenBank/DDBJ databases">
        <authorList>
            <person name="Chen Y."/>
            <person name="Dougan E. K."/>
            <person name="Chan C."/>
            <person name="Rhodes N."/>
            <person name="Thang M."/>
        </authorList>
    </citation>
    <scope>NUCLEOTIDE SEQUENCE</scope>
</reference>
<protein>
    <submittedName>
        <fullName evidence="2">Uncharacterized protein</fullName>
    </submittedName>
</protein>
<keyword evidence="1" id="KW-1133">Transmembrane helix</keyword>
<evidence type="ECO:0000313" key="2">
    <source>
        <dbReference type="EMBL" id="CAI3976437.1"/>
    </source>
</evidence>
<proteinExistence type="predicted"/>
<name>A0A9P1BN98_9DINO</name>
<dbReference type="AlphaFoldDB" id="A0A9P1BN98"/>
<dbReference type="EMBL" id="CAMXCT010000271">
    <property type="protein sequence ID" value="CAI3976437.1"/>
    <property type="molecule type" value="Genomic_DNA"/>
</dbReference>
<evidence type="ECO:0000313" key="3">
    <source>
        <dbReference type="EMBL" id="CAL1129812.1"/>
    </source>
</evidence>
<sequence>MHAMTCSALRLLPQFGSQELSNLVQSCATLLFVKIPLLDAVESLAVSSLRLSFRPLELSNMVWSFATLQSGDGIQFAKMVMPHLEGLPPEGLAISAWTLVELRCDATVLDAIAETAKGQVAAFAQEEFRMLLWALPHGALDSAVSLLEHAEAHGRHLTAQCLSSLIAEAEQTELHQLEASGRSTKHRASLPTDGTLTELRQHFCSGLGVLCAHHLQPFQTWLQDETVHKRTYATYNVILALFCAGCVSMAFVAPAPSRPSVMPSQGAAAIEAVGIEVEPSTSSCLLAGLSLGYATAATLAFKRQPRTARAAEQPTPAVARTPVAYPIFTFRWLAVHALVVRVPGAAESSGRLWAPRGSKRLQEAPRGSKKVSKYSIYHFFHLFQKDSK</sequence>